<proteinExistence type="predicted"/>
<dbReference type="RefSeq" id="WP_208673484.1">
    <property type="nucleotide sequence ID" value="NZ_CP030139.2"/>
</dbReference>
<protein>
    <submittedName>
        <fullName evidence="1">Uncharacterized protein</fullName>
    </submittedName>
</protein>
<sequence length="233" mass="25863">MRFHLRSRSGEEIVLYLRPGNPAAPIEMAGPANLCGTVSTLLKMSLTGLSATSEDLLSLCEYDPVFRHWFRLEAVVKDGEPDPAQREDAKFAAMEPIYPSQVAAMRLGERLIAASLVTKEQLDEALKGIQEQMPHLQVGEILCGRGYLRHKTMEFFLDPVTQMNTAFLTLRLGERLQAAGVVDDRDVHRALQCQQWLPLSLGRLLVLNGSVSQATADFFGRLTIEPTDLSLQA</sequence>
<gene>
    <name evidence="1" type="ORF">DOP62_10390</name>
</gene>
<dbReference type="SUPFAM" id="SSF160246">
    <property type="entry name" value="EspE N-terminal domain-like"/>
    <property type="match status" value="1"/>
</dbReference>
<dbReference type="Proteomes" id="UP000267249">
    <property type="component" value="Chromosome"/>
</dbReference>
<name>A0AAN1UUY6_SYNEL</name>
<dbReference type="InterPro" id="IPR037257">
    <property type="entry name" value="T2SS_E_N_sf"/>
</dbReference>
<evidence type="ECO:0000313" key="1">
    <source>
        <dbReference type="EMBL" id="AZB73072.1"/>
    </source>
</evidence>
<evidence type="ECO:0000313" key="2">
    <source>
        <dbReference type="Proteomes" id="UP000267249"/>
    </source>
</evidence>
<organism evidence="1 2">
    <name type="scientific">Synechococcus elongatus PCC 11801</name>
    <dbReference type="NCBI Taxonomy" id="2219813"/>
    <lineage>
        <taxon>Bacteria</taxon>
        <taxon>Bacillati</taxon>
        <taxon>Cyanobacteriota</taxon>
        <taxon>Cyanophyceae</taxon>
        <taxon>Synechococcales</taxon>
        <taxon>Synechococcaceae</taxon>
        <taxon>Synechococcus</taxon>
    </lineage>
</organism>
<reference evidence="1 2" key="1">
    <citation type="journal article" date="2018" name="Sci. Rep.">
        <title>Genome Features and Biochemical Characteristics of a Robust, Fast Growing and Naturally Transformable Cyanobacterium Synechococcus elongatus PCC 11801 Isolated from India.</title>
        <authorList>
            <person name="Jaiswal D."/>
            <person name="Sengupta A."/>
            <person name="Sohoni S."/>
            <person name="Sengupta S."/>
            <person name="Phadnavis A.G."/>
            <person name="Pakrasi H.B."/>
            <person name="Wangikar P.P."/>
        </authorList>
    </citation>
    <scope>NUCLEOTIDE SEQUENCE [LARGE SCALE GENOMIC DNA]</scope>
    <source>
        <strain evidence="1 2">PCC 11801</strain>
    </source>
</reference>
<dbReference type="EMBL" id="CP030139">
    <property type="protein sequence ID" value="AZB73072.1"/>
    <property type="molecule type" value="Genomic_DNA"/>
</dbReference>
<accession>A0AAN1UUY6</accession>
<dbReference type="AlphaFoldDB" id="A0AAN1UUY6"/>